<dbReference type="EMBL" id="BMQC01000002">
    <property type="protein sequence ID" value="GGK16681.1"/>
    <property type="molecule type" value="Genomic_DNA"/>
</dbReference>
<name>A0A8J3FEF9_9ACTN</name>
<comment type="caution">
    <text evidence="1">The sequence shown here is derived from an EMBL/GenBank/DDBJ whole genome shotgun (WGS) entry which is preliminary data.</text>
</comment>
<dbReference type="AlphaFoldDB" id="A0A8J3FEF9"/>
<protein>
    <submittedName>
        <fullName evidence="1">Uncharacterized protein</fullName>
    </submittedName>
</protein>
<reference evidence="1" key="2">
    <citation type="submission" date="2020-09" db="EMBL/GenBank/DDBJ databases">
        <authorList>
            <person name="Sun Q."/>
            <person name="Ohkuma M."/>
        </authorList>
    </citation>
    <scope>NUCLEOTIDE SEQUENCE</scope>
    <source>
        <strain evidence="1">JCM 3091</strain>
    </source>
</reference>
<accession>A0A8J3FEF9</accession>
<dbReference type="Proteomes" id="UP000662200">
    <property type="component" value="Unassembled WGS sequence"/>
</dbReference>
<organism evidence="1 2">
    <name type="scientific">Pilimelia terevasa</name>
    <dbReference type="NCBI Taxonomy" id="53372"/>
    <lineage>
        <taxon>Bacteria</taxon>
        <taxon>Bacillati</taxon>
        <taxon>Actinomycetota</taxon>
        <taxon>Actinomycetes</taxon>
        <taxon>Micromonosporales</taxon>
        <taxon>Micromonosporaceae</taxon>
        <taxon>Pilimelia</taxon>
    </lineage>
</organism>
<gene>
    <name evidence="1" type="ORF">GCM10010124_06630</name>
</gene>
<keyword evidence="2" id="KW-1185">Reference proteome</keyword>
<reference evidence="1" key="1">
    <citation type="journal article" date="2014" name="Int. J. Syst. Evol. Microbiol.">
        <title>Complete genome sequence of Corynebacterium casei LMG S-19264T (=DSM 44701T), isolated from a smear-ripened cheese.</title>
        <authorList>
            <consortium name="US DOE Joint Genome Institute (JGI-PGF)"/>
            <person name="Walter F."/>
            <person name="Albersmeier A."/>
            <person name="Kalinowski J."/>
            <person name="Ruckert C."/>
        </authorList>
    </citation>
    <scope>NUCLEOTIDE SEQUENCE</scope>
    <source>
        <strain evidence="1">JCM 3091</strain>
    </source>
</reference>
<proteinExistence type="predicted"/>
<sequence length="104" mass="11676">MRVPWSVSRRPDYLSDALALLAGWTRQGREIQRALPLDDSQHAALTERITVLADVLQVRPHVHRHDGCTLIRLLSPDDALNAVTVAMAARIENAYKVVTETPER</sequence>
<evidence type="ECO:0000313" key="2">
    <source>
        <dbReference type="Proteomes" id="UP000662200"/>
    </source>
</evidence>
<evidence type="ECO:0000313" key="1">
    <source>
        <dbReference type="EMBL" id="GGK16681.1"/>
    </source>
</evidence>